<dbReference type="InterPro" id="IPR036047">
    <property type="entry name" value="F-box-like_dom_sf"/>
</dbReference>
<sequence length="173" mass="19459">MKRPVEEDDDRSTSDDKKMKKVKPDEDQEGAERSTSVLMDENLLYEVLKYVDAQTLATAACVSKQWHLAAYDERLWELICTRHTGYGSHQLRSVVLALGGFRRQALYLWNLSKTFFFLLLRLIVIEVAVPPAAAAGGSGEICRLHREKSMGKGRGSPLAVSSLYSVLRGDEFH</sequence>
<gene>
    <name evidence="3" type="ORF">Acr_21g0007910</name>
</gene>
<organism evidence="3 4">
    <name type="scientific">Actinidia rufa</name>
    <dbReference type="NCBI Taxonomy" id="165716"/>
    <lineage>
        <taxon>Eukaryota</taxon>
        <taxon>Viridiplantae</taxon>
        <taxon>Streptophyta</taxon>
        <taxon>Embryophyta</taxon>
        <taxon>Tracheophyta</taxon>
        <taxon>Spermatophyta</taxon>
        <taxon>Magnoliopsida</taxon>
        <taxon>eudicotyledons</taxon>
        <taxon>Gunneridae</taxon>
        <taxon>Pentapetalae</taxon>
        <taxon>asterids</taxon>
        <taxon>Ericales</taxon>
        <taxon>Actinidiaceae</taxon>
        <taxon>Actinidia</taxon>
    </lineage>
</organism>
<feature type="compositionally biased region" description="Basic and acidic residues" evidence="1">
    <location>
        <begin position="11"/>
        <end position="25"/>
    </location>
</feature>
<dbReference type="AlphaFoldDB" id="A0A7J0GHG6"/>
<comment type="caution">
    <text evidence="3">The sequence shown here is derived from an EMBL/GenBank/DDBJ whole genome shotgun (WGS) entry which is preliminary data.</text>
</comment>
<reference evidence="3 4" key="1">
    <citation type="submission" date="2019-07" db="EMBL/GenBank/DDBJ databases">
        <title>De Novo Assembly of kiwifruit Actinidia rufa.</title>
        <authorList>
            <person name="Sugita-Konishi S."/>
            <person name="Sato K."/>
            <person name="Mori E."/>
            <person name="Abe Y."/>
            <person name="Kisaki G."/>
            <person name="Hamano K."/>
            <person name="Suezawa K."/>
            <person name="Otani M."/>
            <person name="Fukuda T."/>
            <person name="Manabe T."/>
            <person name="Gomi K."/>
            <person name="Tabuchi M."/>
            <person name="Akimitsu K."/>
            <person name="Kataoka I."/>
        </authorList>
    </citation>
    <scope>NUCLEOTIDE SEQUENCE [LARGE SCALE GENOMIC DNA]</scope>
    <source>
        <strain evidence="4">cv. Fuchu</strain>
    </source>
</reference>
<dbReference type="InterPro" id="IPR044184">
    <property type="entry name" value="SNE/GID2"/>
</dbReference>
<dbReference type="GO" id="GO:0009937">
    <property type="term" value="P:regulation of gibberellic acid mediated signaling pathway"/>
    <property type="evidence" value="ECO:0007669"/>
    <property type="project" value="InterPro"/>
</dbReference>
<proteinExistence type="predicted"/>
<evidence type="ECO:0000259" key="2">
    <source>
        <dbReference type="SMART" id="SM00256"/>
    </source>
</evidence>
<dbReference type="SMART" id="SM00256">
    <property type="entry name" value="FBOX"/>
    <property type="match status" value="1"/>
</dbReference>
<dbReference type="InterPro" id="IPR001810">
    <property type="entry name" value="F-box_dom"/>
</dbReference>
<feature type="domain" description="F-box" evidence="2">
    <location>
        <begin position="39"/>
        <end position="79"/>
    </location>
</feature>
<evidence type="ECO:0000313" key="4">
    <source>
        <dbReference type="Proteomes" id="UP000585474"/>
    </source>
</evidence>
<dbReference type="PANTHER" id="PTHR47750:SF7">
    <property type="entry name" value="F-BOX PROTEIN"/>
    <property type="match status" value="1"/>
</dbReference>
<name>A0A7J0GHG6_9ERIC</name>
<accession>A0A7J0GHG6</accession>
<dbReference type="OrthoDB" id="1896968at2759"/>
<dbReference type="GO" id="GO:0019005">
    <property type="term" value="C:SCF ubiquitin ligase complex"/>
    <property type="evidence" value="ECO:0007669"/>
    <property type="project" value="InterPro"/>
</dbReference>
<evidence type="ECO:0000313" key="3">
    <source>
        <dbReference type="EMBL" id="GFZ10192.1"/>
    </source>
</evidence>
<keyword evidence="4" id="KW-1185">Reference proteome</keyword>
<dbReference type="Pfam" id="PF12937">
    <property type="entry name" value="F-box-like"/>
    <property type="match status" value="1"/>
</dbReference>
<feature type="compositionally biased region" description="Acidic residues" evidence="1">
    <location>
        <begin position="1"/>
        <end position="10"/>
    </location>
</feature>
<evidence type="ECO:0000256" key="1">
    <source>
        <dbReference type="SAM" id="MobiDB-lite"/>
    </source>
</evidence>
<protein>
    <submittedName>
        <fullName evidence="3">F-box family protein</fullName>
    </submittedName>
</protein>
<dbReference type="EMBL" id="BJWL01000021">
    <property type="protein sequence ID" value="GFZ10192.1"/>
    <property type="molecule type" value="Genomic_DNA"/>
</dbReference>
<dbReference type="PANTHER" id="PTHR47750">
    <property type="entry name" value="F-BOX PROTEIN SNE"/>
    <property type="match status" value="1"/>
</dbReference>
<dbReference type="Proteomes" id="UP000585474">
    <property type="component" value="Unassembled WGS sequence"/>
</dbReference>
<dbReference type="Gene3D" id="1.20.1280.50">
    <property type="match status" value="1"/>
</dbReference>
<feature type="region of interest" description="Disordered" evidence="1">
    <location>
        <begin position="1"/>
        <end position="33"/>
    </location>
</feature>
<dbReference type="GO" id="GO:0009740">
    <property type="term" value="P:gibberellic acid mediated signaling pathway"/>
    <property type="evidence" value="ECO:0007669"/>
    <property type="project" value="TreeGrafter"/>
</dbReference>
<dbReference type="SUPFAM" id="SSF81383">
    <property type="entry name" value="F-box domain"/>
    <property type="match status" value="1"/>
</dbReference>